<name>A0A218XWH1_PUNGR</name>
<accession>A0A218XWH1</accession>
<dbReference type="Proteomes" id="UP000197138">
    <property type="component" value="Unassembled WGS sequence"/>
</dbReference>
<protein>
    <submittedName>
        <fullName evidence="1">Uncharacterized protein</fullName>
    </submittedName>
</protein>
<evidence type="ECO:0000313" key="1">
    <source>
        <dbReference type="EMBL" id="OWM89485.1"/>
    </source>
</evidence>
<dbReference type="AlphaFoldDB" id="A0A218XWH1"/>
<comment type="caution">
    <text evidence="1">The sequence shown here is derived from an EMBL/GenBank/DDBJ whole genome shotgun (WGS) entry which is preliminary data.</text>
</comment>
<evidence type="ECO:0000313" key="2">
    <source>
        <dbReference type="Proteomes" id="UP000197138"/>
    </source>
</evidence>
<proteinExistence type="predicted"/>
<reference evidence="2" key="1">
    <citation type="journal article" date="2017" name="Plant J.">
        <title>The pomegranate (Punica granatum L.) genome and the genomics of punicalagin biosynthesis.</title>
        <authorList>
            <person name="Qin G."/>
            <person name="Xu C."/>
            <person name="Ming R."/>
            <person name="Tang H."/>
            <person name="Guyot R."/>
            <person name="Kramer E.M."/>
            <person name="Hu Y."/>
            <person name="Yi X."/>
            <person name="Qi Y."/>
            <person name="Xu X."/>
            <person name="Gao Z."/>
            <person name="Pan H."/>
            <person name="Jian J."/>
            <person name="Tian Y."/>
            <person name="Yue Z."/>
            <person name="Xu Y."/>
        </authorList>
    </citation>
    <scope>NUCLEOTIDE SEQUENCE [LARGE SCALE GENOMIC DNA]</scope>
    <source>
        <strain evidence="2">cv. Dabenzi</strain>
    </source>
</reference>
<organism evidence="1 2">
    <name type="scientific">Punica granatum</name>
    <name type="common">Pomegranate</name>
    <dbReference type="NCBI Taxonomy" id="22663"/>
    <lineage>
        <taxon>Eukaryota</taxon>
        <taxon>Viridiplantae</taxon>
        <taxon>Streptophyta</taxon>
        <taxon>Embryophyta</taxon>
        <taxon>Tracheophyta</taxon>
        <taxon>Spermatophyta</taxon>
        <taxon>Magnoliopsida</taxon>
        <taxon>eudicotyledons</taxon>
        <taxon>Gunneridae</taxon>
        <taxon>Pentapetalae</taxon>
        <taxon>rosids</taxon>
        <taxon>malvids</taxon>
        <taxon>Myrtales</taxon>
        <taxon>Lythraceae</taxon>
        <taxon>Punica</taxon>
    </lineage>
</organism>
<dbReference type="EMBL" id="MTKT01000666">
    <property type="protein sequence ID" value="OWM89485.1"/>
    <property type="molecule type" value="Genomic_DNA"/>
</dbReference>
<gene>
    <name evidence="1" type="ORF">CDL15_Pgr024233</name>
</gene>
<sequence length="89" mass="9627">MQLSRGELSIHGGLFQEGGLKAFAKGRSAGVCIRGGFIYSELGLDSYNLATQCGWHGRANHRVYGNVISIRGVHGYRVYPEPVGTYPNG</sequence>